<keyword evidence="1" id="KW-0472">Membrane</keyword>
<proteinExistence type="predicted"/>
<evidence type="ECO:0000313" key="3">
    <source>
        <dbReference type="Proteomes" id="UP000252519"/>
    </source>
</evidence>
<dbReference type="EMBL" id="JOJR01000816">
    <property type="protein sequence ID" value="RCN34160.1"/>
    <property type="molecule type" value="Genomic_DNA"/>
</dbReference>
<sequence>MKYPGLFFEDRVLPERGTVNDRKNFEHLLAECHQLQHCCSSTNYDFDVVSRRSSSRRLLKLWRQLFFLRCGLLFFLGSSFGKKRKHILFFRFLARCNAVRATQVVQHLIHSEYTWSRHYEGYRVFILNILIFIFFFSFFLFGHFSTPLSSPLPTLLLCFKWSTSPCTAVV</sequence>
<feature type="transmembrane region" description="Helical" evidence="1">
    <location>
        <begin position="124"/>
        <end position="144"/>
    </location>
</feature>
<dbReference type="Proteomes" id="UP000252519">
    <property type="component" value="Unassembled WGS sequence"/>
</dbReference>
<gene>
    <name evidence="2" type="ORF">ANCCAN_20002</name>
</gene>
<accession>A0A368FTP3</accession>
<feature type="transmembrane region" description="Helical" evidence="1">
    <location>
        <begin position="61"/>
        <end position="81"/>
    </location>
</feature>
<keyword evidence="1" id="KW-1133">Transmembrane helix</keyword>
<name>A0A368FTP3_ANCCA</name>
<evidence type="ECO:0000313" key="2">
    <source>
        <dbReference type="EMBL" id="RCN34160.1"/>
    </source>
</evidence>
<protein>
    <recommendedName>
        <fullName evidence="4">Transmembrane protein</fullName>
    </recommendedName>
</protein>
<dbReference type="AlphaFoldDB" id="A0A368FTP3"/>
<keyword evidence="1" id="KW-0812">Transmembrane</keyword>
<keyword evidence="3" id="KW-1185">Reference proteome</keyword>
<organism evidence="2 3">
    <name type="scientific">Ancylostoma caninum</name>
    <name type="common">Dog hookworm</name>
    <dbReference type="NCBI Taxonomy" id="29170"/>
    <lineage>
        <taxon>Eukaryota</taxon>
        <taxon>Metazoa</taxon>
        <taxon>Ecdysozoa</taxon>
        <taxon>Nematoda</taxon>
        <taxon>Chromadorea</taxon>
        <taxon>Rhabditida</taxon>
        <taxon>Rhabditina</taxon>
        <taxon>Rhabditomorpha</taxon>
        <taxon>Strongyloidea</taxon>
        <taxon>Ancylostomatidae</taxon>
        <taxon>Ancylostomatinae</taxon>
        <taxon>Ancylostoma</taxon>
    </lineage>
</organism>
<comment type="caution">
    <text evidence="2">The sequence shown here is derived from an EMBL/GenBank/DDBJ whole genome shotgun (WGS) entry which is preliminary data.</text>
</comment>
<evidence type="ECO:0000256" key="1">
    <source>
        <dbReference type="SAM" id="Phobius"/>
    </source>
</evidence>
<evidence type="ECO:0008006" key="4">
    <source>
        <dbReference type="Google" id="ProtNLM"/>
    </source>
</evidence>
<reference evidence="2 3" key="1">
    <citation type="submission" date="2014-10" db="EMBL/GenBank/DDBJ databases">
        <title>Draft genome of the hookworm Ancylostoma caninum.</title>
        <authorList>
            <person name="Mitreva M."/>
        </authorList>
    </citation>
    <scope>NUCLEOTIDE SEQUENCE [LARGE SCALE GENOMIC DNA]</scope>
    <source>
        <strain evidence="2 3">Baltimore</strain>
    </source>
</reference>